<keyword evidence="9 10" id="KW-0472">Membrane</keyword>
<evidence type="ECO:0000256" key="9">
    <source>
        <dbReference type="ARBA" id="ARBA00023136"/>
    </source>
</evidence>
<dbReference type="Pfam" id="PF02416">
    <property type="entry name" value="TatA_B_E"/>
    <property type="match status" value="1"/>
</dbReference>
<comment type="function">
    <text evidence="10">Part of the twin-arginine translocation (Tat) system that transports large folded proteins containing a characteristic twin-arginine motif in their signal peptide across membranes. Together with TatC, TatB is part of a receptor directly interacting with Tat signal peptides. TatB may form an oligomeric binding site that transiently accommodates folded Tat precursor proteins before their translocation.</text>
</comment>
<keyword evidence="11" id="KW-0175">Coiled coil</keyword>
<evidence type="ECO:0000256" key="10">
    <source>
        <dbReference type="HAMAP-Rule" id="MF_00237"/>
    </source>
</evidence>
<evidence type="ECO:0000256" key="1">
    <source>
        <dbReference type="ARBA" id="ARBA00004167"/>
    </source>
</evidence>
<comment type="subunit">
    <text evidence="10">The Tat system comprises two distinct complexes: a TatABC complex, containing multiple copies of TatA, TatB and TatC subunits, and a separate TatA complex, containing only TatA subunits. Substrates initially bind to the TatABC complex, which probably triggers association of the separate TatA complex to form the active translocon.</text>
</comment>
<dbReference type="eggNOG" id="COG1826">
    <property type="taxonomic scope" value="Bacteria"/>
</dbReference>
<dbReference type="OrthoDB" id="9816005at2"/>
<feature type="compositionally biased region" description="Low complexity" evidence="12">
    <location>
        <begin position="151"/>
        <end position="163"/>
    </location>
</feature>
<dbReference type="Proteomes" id="UP000005019">
    <property type="component" value="Unassembled WGS sequence"/>
</dbReference>
<evidence type="ECO:0000256" key="5">
    <source>
        <dbReference type="ARBA" id="ARBA00022692"/>
    </source>
</evidence>
<dbReference type="PRINTS" id="PR01506">
    <property type="entry name" value="TATBPROTEIN"/>
</dbReference>
<evidence type="ECO:0000256" key="2">
    <source>
        <dbReference type="ARBA" id="ARBA00022448"/>
    </source>
</evidence>
<dbReference type="HAMAP" id="MF_00237">
    <property type="entry name" value="TatB"/>
    <property type="match status" value="1"/>
</dbReference>
<dbReference type="PANTHER" id="PTHR33162:SF1">
    <property type="entry name" value="SEC-INDEPENDENT PROTEIN TRANSLOCASE PROTEIN TATA, CHLOROPLASTIC"/>
    <property type="match status" value="1"/>
</dbReference>
<accession>F5RDS4</accession>
<evidence type="ECO:0000256" key="3">
    <source>
        <dbReference type="ARBA" id="ARBA00022475"/>
    </source>
</evidence>
<keyword evidence="14" id="KW-1185">Reference proteome</keyword>
<dbReference type="AlphaFoldDB" id="F5RDS4"/>
<dbReference type="NCBIfam" id="TIGR01410">
    <property type="entry name" value="tatB"/>
    <property type="match status" value="1"/>
</dbReference>
<evidence type="ECO:0000256" key="7">
    <source>
        <dbReference type="ARBA" id="ARBA00022989"/>
    </source>
</evidence>
<keyword evidence="8 10" id="KW-0811">Translocation</keyword>
<keyword evidence="7 10" id="KW-1133">Transmembrane helix</keyword>
<evidence type="ECO:0000256" key="12">
    <source>
        <dbReference type="SAM" id="MobiDB-lite"/>
    </source>
</evidence>
<keyword evidence="5 10" id="KW-0812">Transmembrane</keyword>
<dbReference type="Gene3D" id="1.20.5.3310">
    <property type="match status" value="1"/>
</dbReference>
<dbReference type="GO" id="GO:0043953">
    <property type="term" value="P:protein transport by the Tat complex"/>
    <property type="evidence" value="ECO:0007669"/>
    <property type="project" value="UniProtKB-UniRule"/>
</dbReference>
<comment type="caution">
    <text evidence="13">The sequence shown here is derived from an EMBL/GenBank/DDBJ whole genome shotgun (WGS) entry which is preliminary data.</text>
</comment>
<keyword evidence="4" id="KW-0997">Cell inner membrane</keyword>
<feature type="coiled-coil region" evidence="11">
    <location>
        <begin position="52"/>
        <end position="101"/>
    </location>
</feature>
<dbReference type="InterPro" id="IPR018448">
    <property type="entry name" value="TatB"/>
</dbReference>
<dbReference type="PANTHER" id="PTHR33162">
    <property type="entry name" value="SEC-INDEPENDENT PROTEIN TRANSLOCASE PROTEIN TATA, CHLOROPLASTIC"/>
    <property type="match status" value="1"/>
</dbReference>
<evidence type="ECO:0000313" key="13">
    <source>
        <dbReference type="EMBL" id="EGK71055.1"/>
    </source>
</evidence>
<dbReference type="GO" id="GO:0033281">
    <property type="term" value="C:TAT protein transport complex"/>
    <property type="evidence" value="ECO:0007669"/>
    <property type="project" value="UniProtKB-UniRule"/>
</dbReference>
<evidence type="ECO:0000256" key="4">
    <source>
        <dbReference type="ARBA" id="ARBA00022519"/>
    </source>
</evidence>
<gene>
    <name evidence="10" type="primary">tatB</name>
    <name evidence="13" type="ORF">METUNv1_02441</name>
</gene>
<keyword evidence="2 10" id="KW-0813">Transport</keyword>
<dbReference type="STRING" id="1000565.METUNv1_02441"/>
<keyword evidence="6 10" id="KW-0653">Protein transport</keyword>
<comment type="subcellular location">
    <subcellularLocation>
        <location evidence="10">Cell membrane</location>
        <topology evidence="10">Single-pass membrane protein</topology>
    </subcellularLocation>
    <subcellularLocation>
        <location evidence="1">Membrane</location>
        <topology evidence="1">Single-pass membrane protein</topology>
    </subcellularLocation>
</comment>
<comment type="similarity">
    <text evidence="10">Belongs to the TatB family.</text>
</comment>
<evidence type="ECO:0000313" key="14">
    <source>
        <dbReference type="Proteomes" id="UP000005019"/>
    </source>
</evidence>
<evidence type="ECO:0000256" key="6">
    <source>
        <dbReference type="ARBA" id="ARBA00022927"/>
    </source>
</evidence>
<organism evidence="13 14">
    <name type="scientific">Methyloversatilis universalis (strain ATCC BAA-1314 / DSM 25237 / JCM 13912 / CCUG 52030 / FAM5)</name>
    <dbReference type="NCBI Taxonomy" id="1000565"/>
    <lineage>
        <taxon>Bacteria</taxon>
        <taxon>Pseudomonadati</taxon>
        <taxon>Pseudomonadota</taxon>
        <taxon>Betaproteobacteria</taxon>
        <taxon>Nitrosomonadales</taxon>
        <taxon>Sterolibacteriaceae</taxon>
        <taxon>Methyloversatilis</taxon>
    </lineage>
</organism>
<dbReference type="RefSeq" id="WP_008062030.1">
    <property type="nucleotide sequence ID" value="NZ_AFHG01000052.1"/>
</dbReference>
<dbReference type="GO" id="GO:0008320">
    <property type="term" value="F:protein transmembrane transporter activity"/>
    <property type="evidence" value="ECO:0007669"/>
    <property type="project" value="UniProtKB-UniRule"/>
</dbReference>
<sequence length="163" mass="17582">MFDIGFSELFVIGVVALLVLGPERLPRVARTAGHLLGRLQRYVSDVKADISREMQLEELRKLQAQVEQQVRDVERQASEAVSTANKEVDGLSDQMKAAMAEQEKYAAIEQQAAGQDAAHATPEAQQDAAAVPARPQPESAQLSLDIPLPEATPATPATPADKT</sequence>
<name>F5RDS4_METUF</name>
<evidence type="ECO:0000256" key="8">
    <source>
        <dbReference type="ARBA" id="ARBA00023010"/>
    </source>
</evidence>
<proteinExistence type="inferred from homology"/>
<reference evidence="13 14" key="1">
    <citation type="journal article" date="2011" name="J. Bacteriol.">
        <title>Genome sequence of Methyloversatilis universalis FAM5T, a methylotrophic representative of the order Rhodocyclales.</title>
        <authorList>
            <person name="Kittichotirat W."/>
            <person name="Good N.M."/>
            <person name="Hall R."/>
            <person name="Bringel F."/>
            <person name="Lajus A."/>
            <person name="Medigue C."/>
            <person name="Smalley N.E."/>
            <person name="Beck D."/>
            <person name="Bumgarner R."/>
            <person name="Vuilleumier S."/>
            <person name="Kalyuzhnaya M.G."/>
        </authorList>
    </citation>
    <scope>NUCLEOTIDE SEQUENCE [LARGE SCALE GENOMIC DNA]</scope>
    <source>
        <strain evidence="14">ATCC BAA-1314 / JCM 13912 / FAM5</strain>
    </source>
</reference>
<dbReference type="EMBL" id="AFHG01000052">
    <property type="protein sequence ID" value="EGK71055.1"/>
    <property type="molecule type" value="Genomic_DNA"/>
</dbReference>
<evidence type="ECO:0000256" key="11">
    <source>
        <dbReference type="SAM" id="Coils"/>
    </source>
</evidence>
<protein>
    <recommendedName>
        <fullName evidence="10">Sec-independent protein translocase protein TatB</fullName>
    </recommendedName>
</protein>
<keyword evidence="3 10" id="KW-1003">Cell membrane</keyword>
<dbReference type="InterPro" id="IPR003369">
    <property type="entry name" value="TatA/B/E"/>
</dbReference>
<feature type="region of interest" description="Disordered" evidence="12">
    <location>
        <begin position="108"/>
        <end position="163"/>
    </location>
</feature>